<feature type="region of interest" description="Disordered" evidence="1">
    <location>
        <begin position="1"/>
        <end position="33"/>
    </location>
</feature>
<feature type="compositionally biased region" description="Polar residues" evidence="1">
    <location>
        <begin position="461"/>
        <end position="471"/>
    </location>
</feature>
<comment type="caution">
    <text evidence="2">The sequence shown here is derived from an EMBL/GenBank/DDBJ whole genome shotgun (WGS) entry which is preliminary data.</text>
</comment>
<keyword evidence="3" id="KW-1185">Reference proteome</keyword>
<feature type="region of interest" description="Disordered" evidence="1">
    <location>
        <begin position="433"/>
        <end position="471"/>
    </location>
</feature>
<feature type="compositionally biased region" description="Basic and acidic residues" evidence="1">
    <location>
        <begin position="1"/>
        <end position="15"/>
    </location>
</feature>
<feature type="compositionally biased region" description="Polar residues" evidence="1">
    <location>
        <begin position="19"/>
        <end position="33"/>
    </location>
</feature>
<dbReference type="AlphaFoldDB" id="A0A0L0C747"/>
<gene>
    <name evidence="2" type="ORF">FF38_10425</name>
</gene>
<evidence type="ECO:0000313" key="3">
    <source>
        <dbReference type="Proteomes" id="UP000037069"/>
    </source>
</evidence>
<evidence type="ECO:0000313" key="2">
    <source>
        <dbReference type="EMBL" id="KNC28066.1"/>
    </source>
</evidence>
<protein>
    <submittedName>
        <fullName evidence="2">Uncharacterized protein</fullName>
    </submittedName>
</protein>
<accession>A0A0L0C747</accession>
<evidence type="ECO:0000256" key="1">
    <source>
        <dbReference type="SAM" id="MobiDB-lite"/>
    </source>
</evidence>
<proteinExistence type="predicted"/>
<name>A0A0L0C747_LUCCU</name>
<dbReference type="EMBL" id="JRES01000825">
    <property type="protein sequence ID" value="KNC28066.1"/>
    <property type="molecule type" value="Genomic_DNA"/>
</dbReference>
<feature type="non-terminal residue" evidence="2">
    <location>
        <position position="719"/>
    </location>
</feature>
<dbReference type="Proteomes" id="UP000037069">
    <property type="component" value="Unassembled WGS sequence"/>
</dbReference>
<reference evidence="2 3" key="1">
    <citation type="journal article" date="2015" name="Nat. Commun.">
        <title>Lucilia cuprina genome unlocks parasitic fly biology to underpin future interventions.</title>
        <authorList>
            <person name="Anstead C.A."/>
            <person name="Korhonen P.K."/>
            <person name="Young N.D."/>
            <person name="Hall R.S."/>
            <person name="Jex A.R."/>
            <person name="Murali S.C."/>
            <person name="Hughes D.S."/>
            <person name="Lee S.F."/>
            <person name="Perry T."/>
            <person name="Stroehlein A.J."/>
            <person name="Ansell B.R."/>
            <person name="Breugelmans B."/>
            <person name="Hofmann A."/>
            <person name="Qu J."/>
            <person name="Dugan S."/>
            <person name="Lee S.L."/>
            <person name="Chao H."/>
            <person name="Dinh H."/>
            <person name="Han Y."/>
            <person name="Doddapaneni H.V."/>
            <person name="Worley K.C."/>
            <person name="Muzny D.M."/>
            <person name="Ioannidis P."/>
            <person name="Waterhouse R.M."/>
            <person name="Zdobnov E.M."/>
            <person name="James P.J."/>
            <person name="Bagnall N.H."/>
            <person name="Kotze A.C."/>
            <person name="Gibbs R.A."/>
            <person name="Richards S."/>
            <person name="Batterham P."/>
            <person name="Gasser R.B."/>
        </authorList>
    </citation>
    <scope>NUCLEOTIDE SEQUENCE [LARGE SCALE GENOMIC DNA]</scope>
    <source>
        <strain evidence="2 3">LS</strain>
        <tissue evidence="2">Full body</tissue>
    </source>
</reference>
<sequence length="719" mass="80931">MEKSDNESVSDRNDGKQIISKTETQHETNQLPSTFETFEANNENYASRQQQNANYNDDGCNDDGARSDELIKHQLLKKRNNQKLKATCEKYDYDLFKLGKSINMPSAPSVTSFSYIYTSTSPSSASSLSSESISSNTTTFINNSSKKTSVINNNCNNRKTFFQHNHQIPPRNNRKKDQQMQNCKEVSHEKLETETLTLAPIPKTSQSKRQMQCNQQVKSSHHGNECNNTHRDLNYLRKRKLFVKNKVEESLHKEEELNFASKRLQYQEGAIPADEIPSLDSTLTKQSDSSLLDNLTLSKEINKKKLSQIKNEITNKADATVANTSILSKNVNSQIFDNSLHSEQQIKTPTKTLSNNNKKRHFVILNDNNFRQQLPNNHKEDPHESHINICLNYTATSELNPIYGQDKADFETNRCEEFESLESSEYLKRLKSFRRNSSRKSSNGATTTNSSPKHLIYKPRSPTQNSEVDSTVESSRKRFSYCSSCSSSNSCNCDITGENSNTLYEGFGIGVVVSSSYTDDCGIGSGGTLSLASAANGQPPLSSFRGGPNTDSLYIIQQDNDQTANASDDCSDFDDSCSEPPFLIEDLPRVETENKILSNNLKNYSKFQEKLYKKQQRFMHFSTHCEPINSYLQSHNQIQSSCHRDIVLYNKDSIEQNIILSYSNNSLSFNMMDFDASNKIDVQSEALTRSGIGTNSGGVKILSGGGVEDADQNELNNIY</sequence>
<organism evidence="2 3">
    <name type="scientific">Lucilia cuprina</name>
    <name type="common">Green bottle fly</name>
    <name type="synonym">Australian sheep blowfly</name>
    <dbReference type="NCBI Taxonomy" id="7375"/>
    <lineage>
        <taxon>Eukaryota</taxon>
        <taxon>Metazoa</taxon>
        <taxon>Ecdysozoa</taxon>
        <taxon>Arthropoda</taxon>
        <taxon>Hexapoda</taxon>
        <taxon>Insecta</taxon>
        <taxon>Pterygota</taxon>
        <taxon>Neoptera</taxon>
        <taxon>Endopterygota</taxon>
        <taxon>Diptera</taxon>
        <taxon>Brachycera</taxon>
        <taxon>Muscomorpha</taxon>
        <taxon>Oestroidea</taxon>
        <taxon>Calliphoridae</taxon>
        <taxon>Luciliinae</taxon>
        <taxon>Lucilia</taxon>
    </lineage>
</organism>